<dbReference type="Pfam" id="PF00817">
    <property type="entry name" value="IMS"/>
    <property type="match status" value="1"/>
</dbReference>
<dbReference type="Pfam" id="PF11799">
    <property type="entry name" value="IMS_C"/>
    <property type="match status" value="1"/>
</dbReference>
<dbReference type="PANTHER" id="PTHR11076:SF33">
    <property type="entry name" value="DNA POLYMERASE KAPPA"/>
    <property type="match status" value="1"/>
</dbReference>
<accession>A0A510DZJ1</accession>
<reference evidence="5" key="1">
    <citation type="submission" date="2018-09" db="EMBL/GenBank/DDBJ databases">
        <title>Complete Genome Sequencing of Sulfolobus sp. JCM 16834.</title>
        <authorList>
            <person name="Kato S."/>
            <person name="Itoh T."/>
            <person name="Ohkuma M."/>
        </authorList>
    </citation>
    <scope>NUCLEOTIDE SEQUENCE [LARGE SCALE GENOMIC DNA]</scope>
    <source>
        <strain evidence="5">IC-007</strain>
    </source>
</reference>
<dbReference type="PROSITE" id="PS50173">
    <property type="entry name" value="UMUC"/>
    <property type="match status" value="1"/>
</dbReference>
<gene>
    <name evidence="2" type="ORF">IC006_0177</name>
    <name evidence="3" type="ORF">IC007_0159</name>
</gene>
<dbReference type="InterPro" id="IPR043128">
    <property type="entry name" value="Rev_trsase/Diguanyl_cyclase"/>
</dbReference>
<evidence type="ECO:0000313" key="2">
    <source>
        <dbReference type="EMBL" id="BBG22893.1"/>
    </source>
</evidence>
<dbReference type="InterPro" id="IPR050116">
    <property type="entry name" value="DNA_polymerase-Y"/>
</dbReference>
<evidence type="ECO:0000259" key="1">
    <source>
        <dbReference type="PROSITE" id="PS50173"/>
    </source>
</evidence>
<feature type="domain" description="UmuC" evidence="1">
    <location>
        <begin position="6"/>
        <end position="187"/>
    </location>
</feature>
<dbReference type="Gene3D" id="1.10.150.20">
    <property type="entry name" value="5' to 3' exonuclease, C-terminal subdomain"/>
    <property type="match status" value="1"/>
</dbReference>
<dbReference type="SUPFAM" id="SSF56672">
    <property type="entry name" value="DNA/RNA polymerases"/>
    <property type="match status" value="1"/>
</dbReference>
<dbReference type="GO" id="GO:0003684">
    <property type="term" value="F:damaged DNA binding"/>
    <property type="evidence" value="ECO:0007669"/>
    <property type="project" value="InterPro"/>
</dbReference>
<dbReference type="STRING" id="1294262.GCA_001316085_00989"/>
<dbReference type="InterPro" id="IPR017961">
    <property type="entry name" value="DNA_pol_Y-fam_little_finger"/>
</dbReference>
<dbReference type="InterPro" id="IPR001126">
    <property type="entry name" value="UmuC"/>
</dbReference>
<dbReference type="Proteomes" id="UP000325030">
    <property type="component" value="Chromosome"/>
</dbReference>
<sequence length="355" mass="40090">MKRNRVLFVDFDYFYAQVEEVLNPSLRGKPVAVCVFSGRTEDSGAVATSNYEARRLGIKAGIPIVKAKKISNEVVLLPMRKELYKTISDRIMEYLSTVGTIEVASIDEAYVDIGEKDVEESLSMAREIKRKIFEKEKLKVSVGVATNKVFAKVACEMGKPDGLVVLDEKQEEDLRTNVKVGDIPGIGPVLEEKLKGIGVIKLSDVLEHEASLRRAVGQAKAEYLISLANGTYNDPVTPRHRKHQGRYVTLKRNTRDPEEIKPFLYRAIDETFAKAQGSLPMEIHVVAIMEDIDIVSRSRTFRHPINKEEAYKVCYDLLLTILKEDKRKVRRVGATLGKLKRVDGSLDQFFDFKID</sequence>
<accession>A0A510DRV8</accession>
<dbReference type="Gene3D" id="3.30.70.270">
    <property type="match status" value="1"/>
</dbReference>
<dbReference type="GO" id="GO:0042276">
    <property type="term" value="P:error-prone translesion synthesis"/>
    <property type="evidence" value="ECO:0007669"/>
    <property type="project" value="TreeGrafter"/>
</dbReference>
<reference evidence="2 4" key="2">
    <citation type="journal article" date="2020" name="Int. J. Syst. Evol. Microbiol.">
        <title>Sulfuracidifex tepidarius gen. nov., sp. nov. and transfer of Sulfolobus metallicus Huber and Stetter 1992 to the genus Sulfuracidifex as Sulfuracidifex metallicus comb. nov.</title>
        <authorList>
            <person name="Itoh T."/>
            <person name="Miura T."/>
            <person name="Sakai H.D."/>
            <person name="Kato S."/>
            <person name="Ohkuma M."/>
            <person name="Takashina T."/>
        </authorList>
    </citation>
    <scope>NUCLEOTIDE SEQUENCE [LARGE SCALE GENOMIC DNA]</scope>
    <source>
        <strain evidence="2 4">IC-006</strain>
        <strain evidence="3">IC-007</strain>
    </source>
</reference>
<dbReference type="RefSeq" id="WP_054845448.1">
    <property type="nucleotide sequence ID" value="NZ_AP018929.1"/>
</dbReference>
<evidence type="ECO:0000313" key="3">
    <source>
        <dbReference type="EMBL" id="BBG25654.1"/>
    </source>
</evidence>
<dbReference type="GO" id="GO:0006281">
    <property type="term" value="P:DNA repair"/>
    <property type="evidence" value="ECO:0007669"/>
    <property type="project" value="InterPro"/>
</dbReference>
<dbReference type="Gene3D" id="3.40.1170.60">
    <property type="match status" value="1"/>
</dbReference>
<dbReference type="EMBL" id="AP018930">
    <property type="protein sequence ID" value="BBG25654.1"/>
    <property type="molecule type" value="Genomic_DNA"/>
</dbReference>
<evidence type="ECO:0000313" key="5">
    <source>
        <dbReference type="Proteomes" id="UP000325030"/>
    </source>
</evidence>
<proteinExistence type="predicted"/>
<dbReference type="NCBIfam" id="NF002292">
    <property type="entry name" value="PRK01216.1"/>
    <property type="match status" value="1"/>
</dbReference>
<dbReference type="EMBL" id="AP018929">
    <property type="protein sequence ID" value="BBG22893.1"/>
    <property type="molecule type" value="Genomic_DNA"/>
</dbReference>
<keyword evidence="4" id="KW-1185">Reference proteome</keyword>
<dbReference type="PANTHER" id="PTHR11076">
    <property type="entry name" value="DNA REPAIR POLYMERASE UMUC / TRANSFERASE FAMILY MEMBER"/>
    <property type="match status" value="1"/>
</dbReference>
<dbReference type="InterPro" id="IPR043502">
    <property type="entry name" value="DNA/RNA_pol_sf"/>
</dbReference>
<dbReference type="SUPFAM" id="SSF100879">
    <property type="entry name" value="Lesion bypass DNA polymerase (Y-family), little finger domain"/>
    <property type="match status" value="1"/>
</dbReference>
<dbReference type="OrthoDB" id="372207at2157"/>
<name>A0A510DRV8_9CREN</name>
<evidence type="ECO:0000313" key="4">
    <source>
        <dbReference type="Proteomes" id="UP000322983"/>
    </source>
</evidence>
<dbReference type="GeneID" id="41716671"/>
<dbReference type="KEGG" id="step:IC006_0177"/>
<dbReference type="CDD" id="cd03586">
    <property type="entry name" value="PolY_Pol_IV_kappa"/>
    <property type="match status" value="1"/>
</dbReference>
<organism evidence="2 4">
    <name type="scientific">Sulfuracidifex tepidarius</name>
    <dbReference type="NCBI Taxonomy" id="1294262"/>
    <lineage>
        <taxon>Archaea</taxon>
        <taxon>Thermoproteota</taxon>
        <taxon>Thermoprotei</taxon>
        <taxon>Sulfolobales</taxon>
        <taxon>Sulfolobaceae</taxon>
        <taxon>Sulfuracidifex</taxon>
    </lineage>
</organism>
<protein>
    <submittedName>
        <fullName evidence="2">DNA polymerase IV</fullName>
    </submittedName>
</protein>
<dbReference type="GO" id="GO:0003887">
    <property type="term" value="F:DNA-directed DNA polymerase activity"/>
    <property type="evidence" value="ECO:0007669"/>
    <property type="project" value="InterPro"/>
</dbReference>
<dbReference type="Proteomes" id="UP000322983">
    <property type="component" value="Chromosome"/>
</dbReference>
<dbReference type="InterPro" id="IPR022880">
    <property type="entry name" value="DNApol_IV"/>
</dbReference>
<dbReference type="AlphaFoldDB" id="A0A510DRV8"/>
<dbReference type="InterPro" id="IPR036775">
    <property type="entry name" value="DNA_pol_Y-fam_lit_finger_sf"/>
</dbReference>
<dbReference type="Gene3D" id="3.30.1490.100">
    <property type="entry name" value="DNA polymerase, Y-family, little finger domain"/>
    <property type="match status" value="1"/>
</dbReference>